<keyword evidence="1" id="KW-0808">Transferase</keyword>
<dbReference type="Pfam" id="PF12000">
    <property type="entry name" value="Glyco_trans_4_3"/>
    <property type="match status" value="1"/>
</dbReference>
<dbReference type="Proteomes" id="UP001606099">
    <property type="component" value="Unassembled WGS sequence"/>
</dbReference>
<dbReference type="EMBL" id="JBIGHZ010000002">
    <property type="protein sequence ID" value="MFG6447693.1"/>
    <property type="molecule type" value="Genomic_DNA"/>
</dbReference>
<sequence>MKLLLIHQNFPGQFRHMVGAWLARPGWELKAIGRDTAPGLPELPGLALLRYKPHRSVGAQQHHYLRKMEDAVLHGQAVARLLMQLREQGWVPDTILAHPGWGETLYAKDIFPQARLVHLCEWFYNGQGADVGFDPEFPANFDAQARVRTWNALHLLNLANADACFSPTAWQRDQHPAPWRERIHLAHEGVALEGLQPDAQAQFQVPGGPLLKAGDEVLTYVARNLEPYRGFHIFMRALPELLRQRPQAQVLIAGSEGVSYGGKPAHAPTWRAQLQQELQGQLDLSRIHFLGKLPYADYVRVLQVSRVHTYLSYPFVLSWSMLEAMACGCLVVGSDTPPVREVLRHGENGLLTPFFNPQALAQQLAAALADPSAYAPLREAARATVLQHYSLAQGQARIEGLLRG</sequence>
<dbReference type="InterPro" id="IPR001296">
    <property type="entry name" value="Glyco_trans_1"/>
</dbReference>
<evidence type="ECO:0000259" key="3">
    <source>
        <dbReference type="Pfam" id="PF12000"/>
    </source>
</evidence>
<dbReference type="PANTHER" id="PTHR46401">
    <property type="entry name" value="GLYCOSYLTRANSFERASE WBBK-RELATED"/>
    <property type="match status" value="1"/>
</dbReference>
<dbReference type="Gene3D" id="3.40.50.2000">
    <property type="entry name" value="Glycogen Phosphorylase B"/>
    <property type="match status" value="1"/>
</dbReference>
<evidence type="ECO:0000313" key="4">
    <source>
        <dbReference type="EMBL" id="MFG6447693.1"/>
    </source>
</evidence>
<feature type="domain" description="Glycosyl transferase family 1" evidence="2">
    <location>
        <begin position="213"/>
        <end position="383"/>
    </location>
</feature>
<gene>
    <name evidence="4" type="ORF">ACG0Z6_05480</name>
</gene>
<evidence type="ECO:0000313" key="5">
    <source>
        <dbReference type="Proteomes" id="UP001606099"/>
    </source>
</evidence>
<reference evidence="4 5" key="1">
    <citation type="submission" date="2024-08" db="EMBL/GenBank/DDBJ databases">
        <authorList>
            <person name="Lu H."/>
        </authorList>
    </citation>
    <scope>NUCLEOTIDE SEQUENCE [LARGE SCALE GENOMIC DNA]</scope>
    <source>
        <strain evidence="4 5">BYS180W</strain>
    </source>
</reference>
<dbReference type="RefSeq" id="WP_394459262.1">
    <property type="nucleotide sequence ID" value="NZ_JBIGHZ010000002.1"/>
</dbReference>
<dbReference type="SUPFAM" id="SSF53756">
    <property type="entry name" value="UDP-Glycosyltransferase/glycogen phosphorylase"/>
    <property type="match status" value="1"/>
</dbReference>
<evidence type="ECO:0000259" key="2">
    <source>
        <dbReference type="Pfam" id="PF00534"/>
    </source>
</evidence>
<name>A0ABW7FTS1_9BURK</name>
<dbReference type="PANTHER" id="PTHR46401:SF2">
    <property type="entry name" value="GLYCOSYLTRANSFERASE WBBK-RELATED"/>
    <property type="match status" value="1"/>
</dbReference>
<comment type="caution">
    <text evidence="4">The sequence shown here is derived from an EMBL/GenBank/DDBJ whole genome shotgun (WGS) entry which is preliminary data.</text>
</comment>
<dbReference type="Pfam" id="PF00534">
    <property type="entry name" value="Glycos_transf_1"/>
    <property type="match status" value="1"/>
</dbReference>
<feature type="domain" description="Glycosyl transferase family 4" evidence="3">
    <location>
        <begin position="30"/>
        <end position="193"/>
    </location>
</feature>
<keyword evidence="5" id="KW-1185">Reference proteome</keyword>
<dbReference type="CDD" id="cd03818">
    <property type="entry name" value="GT4_ExpC-like"/>
    <property type="match status" value="1"/>
</dbReference>
<accession>A0ABW7FTS1</accession>
<evidence type="ECO:0000256" key="1">
    <source>
        <dbReference type="ARBA" id="ARBA00022679"/>
    </source>
</evidence>
<proteinExistence type="predicted"/>
<organism evidence="4 5">
    <name type="scientific">Roseateles rivi</name>
    <dbReference type="NCBI Taxonomy" id="3299028"/>
    <lineage>
        <taxon>Bacteria</taxon>
        <taxon>Pseudomonadati</taxon>
        <taxon>Pseudomonadota</taxon>
        <taxon>Betaproteobacteria</taxon>
        <taxon>Burkholderiales</taxon>
        <taxon>Sphaerotilaceae</taxon>
        <taxon>Roseateles</taxon>
    </lineage>
</organism>
<protein>
    <submittedName>
        <fullName evidence="4">Glycosyltransferase family 4 protein</fullName>
    </submittedName>
</protein>
<dbReference type="InterPro" id="IPR022623">
    <property type="entry name" value="Glyco_trans_4"/>
</dbReference>